<gene>
    <name evidence="3" type="ORF">V3330_06635</name>
</gene>
<evidence type="ECO:0000256" key="1">
    <source>
        <dbReference type="SAM" id="MobiDB-lite"/>
    </source>
</evidence>
<evidence type="ECO:0000313" key="4">
    <source>
        <dbReference type="Proteomes" id="UP001359886"/>
    </source>
</evidence>
<feature type="chain" id="PRO_5043734846" description="Sel1 repeat family protein" evidence="2">
    <location>
        <begin position="26"/>
        <end position="255"/>
    </location>
</feature>
<sequence>MTAAKTLTLLIAVTLLIGISTGLVADTTSRYHAEQQHADTLYENGEYDDAMKRYKKLAKKGDSFSQYRVSYMYLEGQGEEEDLVEAFAWAYLAAQNGQKELKDYRDAVGSLVPEKKRRKAERRVDYYMRKWGNTSLAADASRGARHELRSCTGSRLGTRCEEVYAMQMPKFWATTPGHGGGSRGDGGSAAPSGSVASAQGNGAGGAVQDMAYYQELRARIRALDQYIGEEGGNVELGEFEVIEDDQPTGAENEGG</sequence>
<dbReference type="Proteomes" id="UP001359886">
    <property type="component" value="Unassembled WGS sequence"/>
</dbReference>
<dbReference type="InterPro" id="IPR011990">
    <property type="entry name" value="TPR-like_helical_dom_sf"/>
</dbReference>
<name>A0AAW9R633_9GAMM</name>
<reference evidence="3 4" key="1">
    <citation type="submission" date="2024-02" db="EMBL/GenBank/DDBJ databases">
        <title>A novel Wenzhouxiangellaceae bacterium, isolated from coastal sediments.</title>
        <authorList>
            <person name="Du Z.-J."/>
            <person name="Ye Y.-Q."/>
            <person name="Zhang X.-Y."/>
        </authorList>
    </citation>
    <scope>NUCLEOTIDE SEQUENCE [LARGE SCALE GENOMIC DNA]</scope>
    <source>
        <strain evidence="3 4">CH-27</strain>
    </source>
</reference>
<dbReference type="RefSeq" id="WP_354694612.1">
    <property type="nucleotide sequence ID" value="NZ_JAZHOG010000003.1"/>
</dbReference>
<dbReference type="SUPFAM" id="SSF81901">
    <property type="entry name" value="HCP-like"/>
    <property type="match status" value="1"/>
</dbReference>
<feature type="compositionally biased region" description="Gly residues" evidence="1">
    <location>
        <begin position="177"/>
        <end position="187"/>
    </location>
</feature>
<feature type="signal peptide" evidence="2">
    <location>
        <begin position="1"/>
        <end position="25"/>
    </location>
</feature>
<dbReference type="AlphaFoldDB" id="A0AAW9R633"/>
<dbReference type="EMBL" id="JAZHOG010000003">
    <property type="protein sequence ID" value="MEJ8567299.1"/>
    <property type="molecule type" value="Genomic_DNA"/>
</dbReference>
<protein>
    <recommendedName>
        <fullName evidence="5">Sel1 repeat family protein</fullName>
    </recommendedName>
</protein>
<keyword evidence="2" id="KW-0732">Signal</keyword>
<keyword evidence="4" id="KW-1185">Reference proteome</keyword>
<comment type="caution">
    <text evidence="3">The sequence shown here is derived from an EMBL/GenBank/DDBJ whole genome shotgun (WGS) entry which is preliminary data.</text>
</comment>
<feature type="compositionally biased region" description="Low complexity" evidence="1">
    <location>
        <begin position="188"/>
        <end position="200"/>
    </location>
</feature>
<accession>A0AAW9R633</accession>
<evidence type="ECO:0008006" key="5">
    <source>
        <dbReference type="Google" id="ProtNLM"/>
    </source>
</evidence>
<dbReference type="Gene3D" id="1.25.40.10">
    <property type="entry name" value="Tetratricopeptide repeat domain"/>
    <property type="match status" value="1"/>
</dbReference>
<evidence type="ECO:0000313" key="3">
    <source>
        <dbReference type="EMBL" id="MEJ8567299.1"/>
    </source>
</evidence>
<evidence type="ECO:0000256" key="2">
    <source>
        <dbReference type="SAM" id="SignalP"/>
    </source>
</evidence>
<organism evidence="3 4">
    <name type="scientific">Elongatibacter sediminis</name>
    <dbReference type="NCBI Taxonomy" id="3119006"/>
    <lineage>
        <taxon>Bacteria</taxon>
        <taxon>Pseudomonadati</taxon>
        <taxon>Pseudomonadota</taxon>
        <taxon>Gammaproteobacteria</taxon>
        <taxon>Chromatiales</taxon>
        <taxon>Wenzhouxiangellaceae</taxon>
        <taxon>Elongatibacter</taxon>
    </lineage>
</organism>
<feature type="region of interest" description="Disordered" evidence="1">
    <location>
        <begin position="175"/>
        <end position="201"/>
    </location>
</feature>
<dbReference type="InterPro" id="IPR006597">
    <property type="entry name" value="Sel1-like"/>
</dbReference>
<dbReference type="SMART" id="SM00671">
    <property type="entry name" value="SEL1"/>
    <property type="match status" value="1"/>
</dbReference>
<proteinExistence type="predicted"/>